<gene>
    <name evidence="1" type="ORF">LCGC14_2643490</name>
</gene>
<comment type="caution">
    <text evidence="1">The sequence shown here is derived from an EMBL/GenBank/DDBJ whole genome shotgun (WGS) entry which is preliminary data.</text>
</comment>
<protein>
    <submittedName>
        <fullName evidence="1">Uncharacterized protein</fullName>
    </submittedName>
</protein>
<dbReference type="EMBL" id="LAZR01045648">
    <property type="protein sequence ID" value="KKK98364.1"/>
    <property type="molecule type" value="Genomic_DNA"/>
</dbReference>
<sequence>MKTYSLEFTEQQLDCLKSVFNLRLITLKDRLELDPIPYHSLTNNEKHQAMIKNEISDICNLKKMVIDKAI</sequence>
<accession>A0A0F9C7M2</accession>
<evidence type="ECO:0000313" key="1">
    <source>
        <dbReference type="EMBL" id="KKK98364.1"/>
    </source>
</evidence>
<proteinExistence type="predicted"/>
<name>A0A0F9C7M2_9ZZZZ</name>
<organism evidence="1">
    <name type="scientific">marine sediment metagenome</name>
    <dbReference type="NCBI Taxonomy" id="412755"/>
    <lineage>
        <taxon>unclassified sequences</taxon>
        <taxon>metagenomes</taxon>
        <taxon>ecological metagenomes</taxon>
    </lineage>
</organism>
<reference evidence="1" key="1">
    <citation type="journal article" date="2015" name="Nature">
        <title>Complex archaea that bridge the gap between prokaryotes and eukaryotes.</title>
        <authorList>
            <person name="Spang A."/>
            <person name="Saw J.H."/>
            <person name="Jorgensen S.L."/>
            <person name="Zaremba-Niedzwiedzka K."/>
            <person name="Martijn J."/>
            <person name="Lind A.E."/>
            <person name="van Eijk R."/>
            <person name="Schleper C."/>
            <person name="Guy L."/>
            <person name="Ettema T.J."/>
        </authorList>
    </citation>
    <scope>NUCLEOTIDE SEQUENCE</scope>
</reference>
<dbReference type="AlphaFoldDB" id="A0A0F9C7M2"/>